<evidence type="ECO:0000256" key="6">
    <source>
        <dbReference type="ARBA" id="ARBA00022989"/>
    </source>
</evidence>
<dbReference type="EnsemblPlants" id="KQK15976">
    <property type="protein sequence ID" value="KQK15976"/>
    <property type="gene ID" value="BRADI_1g26120v3"/>
</dbReference>
<dbReference type="Gramene" id="KQK15976">
    <property type="protein sequence ID" value="KQK15976"/>
    <property type="gene ID" value="BRADI_1g26120v3"/>
</dbReference>
<comment type="pathway">
    <text evidence="2">Hormone biosynthesis.</text>
</comment>
<dbReference type="FunFam" id="1.10.630.10:FF:000022">
    <property type="entry name" value="Taxadiene 5-alpha hydroxylase"/>
    <property type="match status" value="1"/>
</dbReference>
<keyword evidence="13" id="KW-0472">Membrane</keyword>
<evidence type="ECO:0000256" key="3">
    <source>
        <dbReference type="ARBA" id="ARBA00010617"/>
    </source>
</evidence>
<dbReference type="GO" id="GO:0020037">
    <property type="term" value="F:heme binding"/>
    <property type="evidence" value="ECO:0007669"/>
    <property type="project" value="InterPro"/>
</dbReference>
<evidence type="ECO:0000256" key="12">
    <source>
        <dbReference type="SAM" id="MobiDB-lite"/>
    </source>
</evidence>
<dbReference type="STRING" id="15368.A0A0Q3GYL9"/>
<sequence length="552" mass="61541">MQDSFFFEFSAAAFLNALLYIPVQSLMICNSSFHSIIKHPDLNTHAPIMDYLPIALALVVTAASCIAIHLLTRAKNKKARPANLPPGSLGLPVIGQSLGLLRAMRSSSGDRWVRDRIDRYGPVSKLSLFGTPTVLLAGPAANKFTFFSSALTTRQPRSVQRILGEKSILDLHGADHRRVRGALLEFLRPDMLKMYVGRIDGEVRHHLEENWAGGRTTVTVLPLMKRLTFDIISALLFGLERGAVREALVGDFSRMIEGMWAIPVNLPFTAFSRSLRASGRARRALEGITREKKAKLLEHGKKEASGNNDLITCLLSLKDDHGKPLLTDEEIVDNSMVALIAGHDTSSILITFMIRHLANDPVTLAAMVQEHEEIAKNKADGEALTWEDLTKMKFTWRVAQETLRIVPPIFGNFRRALEDIEFEGYHIPKGWQVFWNANVTHMDASIFHEPAKFDPSRFENQSATAAPPCSFVAFGGGPRICPGIEFSRIETLVTMHYLVRQFSWKLCCKENTFVRDPMPSPLHGLPIEIKQRTSPCSRPKSTATSEDQLIAV</sequence>
<evidence type="ECO:0000256" key="5">
    <source>
        <dbReference type="ARBA" id="ARBA00022723"/>
    </source>
</evidence>
<evidence type="ECO:0000313" key="16">
    <source>
        <dbReference type="Proteomes" id="UP000008810"/>
    </source>
</evidence>
<dbReference type="GO" id="GO:0016705">
    <property type="term" value="F:oxidoreductase activity, acting on paired donors, with incorporation or reduction of molecular oxygen"/>
    <property type="evidence" value="ECO:0007669"/>
    <property type="project" value="InterPro"/>
</dbReference>
<dbReference type="AlphaFoldDB" id="A0A0Q3GYL9"/>
<evidence type="ECO:0000313" key="15">
    <source>
        <dbReference type="EnsemblPlants" id="KQK15976"/>
    </source>
</evidence>
<dbReference type="InterPro" id="IPR017972">
    <property type="entry name" value="Cyt_P450_CS"/>
</dbReference>
<feature type="transmembrane region" description="Helical" evidence="13">
    <location>
        <begin position="5"/>
        <end position="23"/>
    </location>
</feature>
<dbReference type="InterPro" id="IPR036396">
    <property type="entry name" value="Cyt_P450_sf"/>
</dbReference>
<keyword evidence="7 11" id="KW-0560">Oxidoreductase</keyword>
<evidence type="ECO:0000313" key="14">
    <source>
        <dbReference type="EMBL" id="KQK15976.1"/>
    </source>
</evidence>
<accession>A0A0Q3GYL9</accession>
<dbReference type="Pfam" id="PF00067">
    <property type="entry name" value="p450"/>
    <property type="match status" value="1"/>
</dbReference>
<dbReference type="EMBL" id="CM000880">
    <property type="protein sequence ID" value="KQK15977.2"/>
    <property type="molecule type" value="Genomic_DNA"/>
</dbReference>
<feature type="binding site" description="axial binding residue" evidence="10">
    <location>
        <position position="481"/>
    </location>
    <ligand>
        <name>heme</name>
        <dbReference type="ChEBI" id="CHEBI:30413"/>
    </ligand>
    <ligandPart>
        <name>Fe</name>
        <dbReference type="ChEBI" id="CHEBI:18248"/>
    </ligandPart>
</feature>
<dbReference type="PRINTS" id="PR00463">
    <property type="entry name" value="EP450I"/>
</dbReference>
<keyword evidence="8 10" id="KW-0408">Iron</keyword>
<dbReference type="PANTHER" id="PTHR24286">
    <property type="entry name" value="CYTOCHROME P450 26"/>
    <property type="match status" value="1"/>
</dbReference>
<evidence type="ECO:0000256" key="4">
    <source>
        <dbReference type="ARBA" id="ARBA00022692"/>
    </source>
</evidence>
<evidence type="ECO:0000256" key="13">
    <source>
        <dbReference type="SAM" id="Phobius"/>
    </source>
</evidence>
<reference evidence="14" key="2">
    <citation type="submission" date="2017-06" db="EMBL/GenBank/DDBJ databases">
        <title>WGS assembly of Brachypodium distachyon.</title>
        <authorList>
            <consortium name="The International Brachypodium Initiative"/>
            <person name="Lucas S."/>
            <person name="Harmon-Smith M."/>
            <person name="Lail K."/>
            <person name="Tice H."/>
            <person name="Grimwood J."/>
            <person name="Bruce D."/>
            <person name="Barry K."/>
            <person name="Shu S."/>
            <person name="Lindquist E."/>
            <person name="Wang M."/>
            <person name="Pitluck S."/>
            <person name="Vogel J.P."/>
            <person name="Garvin D.F."/>
            <person name="Mockler T.C."/>
            <person name="Schmutz J."/>
            <person name="Rokhsar D."/>
            <person name="Bevan M.W."/>
        </authorList>
    </citation>
    <scope>NUCLEOTIDE SEQUENCE</scope>
    <source>
        <strain evidence="14">Bd21</strain>
    </source>
</reference>
<feature type="transmembrane region" description="Helical" evidence="13">
    <location>
        <begin position="51"/>
        <end position="71"/>
    </location>
</feature>
<evidence type="ECO:0008006" key="17">
    <source>
        <dbReference type="Google" id="ProtNLM"/>
    </source>
</evidence>
<dbReference type="SUPFAM" id="SSF48264">
    <property type="entry name" value="Cytochrome P450"/>
    <property type="match status" value="1"/>
</dbReference>
<evidence type="ECO:0000256" key="9">
    <source>
        <dbReference type="ARBA" id="ARBA00029441"/>
    </source>
</evidence>
<organism evidence="14">
    <name type="scientific">Brachypodium distachyon</name>
    <name type="common">Purple false brome</name>
    <name type="synonym">Trachynia distachya</name>
    <dbReference type="NCBI Taxonomy" id="15368"/>
    <lineage>
        <taxon>Eukaryota</taxon>
        <taxon>Viridiplantae</taxon>
        <taxon>Streptophyta</taxon>
        <taxon>Embryophyta</taxon>
        <taxon>Tracheophyta</taxon>
        <taxon>Spermatophyta</taxon>
        <taxon>Magnoliopsida</taxon>
        <taxon>Liliopsida</taxon>
        <taxon>Poales</taxon>
        <taxon>Poaceae</taxon>
        <taxon>BOP clade</taxon>
        <taxon>Pooideae</taxon>
        <taxon>Stipodae</taxon>
        <taxon>Brachypodieae</taxon>
        <taxon>Brachypodium</taxon>
    </lineage>
</organism>
<dbReference type="CDD" id="cd11043">
    <property type="entry name" value="CYP90-like"/>
    <property type="match status" value="1"/>
</dbReference>
<dbReference type="PANTHER" id="PTHR24286:SF335">
    <property type="entry name" value="OS07G0518100 PROTEIN"/>
    <property type="match status" value="1"/>
</dbReference>
<evidence type="ECO:0000256" key="1">
    <source>
        <dbReference type="ARBA" id="ARBA00001971"/>
    </source>
</evidence>
<dbReference type="GeneID" id="100846787"/>
<dbReference type="RefSeq" id="XP_003563018.4">
    <property type="nucleotide sequence ID" value="XM_003562970.4"/>
</dbReference>
<dbReference type="Proteomes" id="UP000008810">
    <property type="component" value="Chromosome 1"/>
</dbReference>
<dbReference type="ExpressionAtlas" id="A0A0Q3GYL9">
    <property type="expression patterns" value="baseline and differential"/>
</dbReference>
<evidence type="ECO:0000256" key="2">
    <source>
        <dbReference type="ARBA" id="ARBA00004972"/>
    </source>
</evidence>
<keyword evidence="10 11" id="KW-0349">Heme</keyword>
<dbReference type="OrthoDB" id="3945418at2759"/>
<evidence type="ECO:0000256" key="10">
    <source>
        <dbReference type="PIRSR" id="PIRSR602401-1"/>
    </source>
</evidence>
<keyword evidence="4 13" id="KW-0812">Transmembrane</keyword>
<proteinExistence type="inferred from homology"/>
<evidence type="ECO:0000256" key="7">
    <source>
        <dbReference type="ARBA" id="ARBA00023002"/>
    </source>
</evidence>
<name>A0A0Q3GYL9_BRADI</name>
<reference evidence="14 15" key="1">
    <citation type="journal article" date="2010" name="Nature">
        <title>Genome sequencing and analysis of the model grass Brachypodium distachyon.</title>
        <authorList>
            <consortium name="International Brachypodium Initiative"/>
        </authorList>
    </citation>
    <scope>NUCLEOTIDE SEQUENCE [LARGE SCALE GENOMIC DNA]</scope>
    <source>
        <strain evidence="14">Bd21</strain>
        <strain evidence="15">cv. Bd21</strain>
    </source>
</reference>
<reference evidence="15" key="3">
    <citation type="submission" date="2018-08" db="UniProtKB">
        <authorList>
            <consortium name="EnsemblPlants"/>
        </authorList>
    </citation>
    <scope>IDENTIFICATION</scope>
    <source>
        <strain evidence="15">cv. Bd21</strain>
    </source>
</reference>
<evidence type="ECO:0000256" key="11">
    <source>
        <dbReference type="RuleBase" id="RU000461"/>
    </source>
</evidence>
<keyword evidence="16" id="KW-1185">Reference proteome</keyword>
<keyword evidence="11" id="KW-0503">Monooxygenase</keyword>
<protein>
    <recommendedName>
        <fullName evidence="17">Cytochrome P450</fullName>
    </recommendedName>
</protein>
<dbReference type="EnsemblPlants" id="KQK15977">
    <property type="protein sequence ID" value="KQK15977"/>
    <property type="gene ID" value="BRADI_1g26120v3"/>
</dbReference>
<feature type="region of interest" description="Disordered" evidence="12">
    <location>
        <begin position="532"/>
        <end position="552"/>
    </location>
</feature>
<accession>A0A0Q3KXR4</accession>
<evidence type="ECO:0000256" key="8">
    <source>
        <dbReference type="ARBA" id="ARBA00023004"/>
    </source>
</evidence>
<keyword evidence="5 10" id="KW-0479">Metal-binding</keyword>
<dbReference type="Gramene" id="KQK15977">
    <property type="protein sequence ID" value="KQK15977"/>
    <property type="gene ID" value="BRADI_1g26120v3"/>
</dbReference>
<dbReference type="PRINTS" id="PR00385">
    <property type="entry name" value="P450"/>
</dbReference>
<dbReference type="EMBL" id="CM000880">
    <property type="protein sequence ID" value="KQK15976.1"/>
    <property type="molecule type" value="Genomic_DNA"/>
</dbReference>
<dbReference type="PROSITE" id="PS00086">
    <property type="entry name" value="CYTOCHROME_P450"/>
    <property type="match status" value="1"/>
</dbReference>
<comment type="cofactor">
    <cofactor evidence="1 10">
        <name>heme</name>
        <dbReference type="ChEBI" id="CHEBI:30413"/>
    </cofactor>
</comment>
<dbReference type="InterPro" id="IPR002401">
    <property type="entry name" value="Cyt_P450_E_grp-I"/>
</dbReference>
<keyword evidence="6 13" id="KW-1133">Transmembrane helix</keyword>
<comment type="pathway">
    <text evidence="9">Plant hormone biosynthesis.</text>
</comment>
<gene>
    <name evidence="15" type="primary">LOC100846787</name>
    <name evidence="14" type="ORF">BRADI_1g26120v3</name>
</gene>
<dbReference type="InterPro" id="IPR001128">
    <property type="entry name" value="Cyt_P450"/>
</dbReference>
<dbReference type="GO" id="GO:0005506">
    <property type="term" value="F:iron ion binding"/>
    <property type="evidence" value="ECO:0007669"/>
    <property type="project" value="InterPro"/>
</dbReference>
<dbReference type="Gene3D" id="1.10.630.10">
    <property type="entry name" value="Cytochrome P450"/>
    <property type="match status" value="1"/>
</dbReference>
<comment type="similarity">
    <text evidence="3 11">Belongs to the cytochrome P450 family.</text>
</comment>
<dbReference type="GO" id="GO:0004497">
    <property type="term" value="F:monooxygenase activity"/>
    <property type="evidence" value="ECO:0000318"/>
    <property type="project" value="GO_Central"/>
</dbReference>